<dbReference type="RefSeq" id="XP_043012577.1">
    <property type="nucleotide sequence ID" value="XM_043151481.1"/>
</dbReference>
<evidence type="ECO:0000313" key="3">
    <source>
        <dbReference type="EMBL" id="KAG7096107.1"/>
    </source>
</evidence>
<comment type="caution">
    <text evidence="3">The sequence shown here is derived from an EMBL/GenBank/DDBJ whole genome shotgun (WGS) entry which is preliminary data.</text>
</comment>
<evidence type="ECO:0000256" key="1">
    <source>
        <dbReference type="SAM" id="MobiDB-lite"/>
    </source>
</evidence>
<keyword evidence="4" id="KW-1185">Reference proteome</keyword>
<feature type="region of interest" description="Disordered" evidence="1">
    <location>
        <begin position="366"/>
        <end position="394"/>
    </location>
</feature>
<sequence>MADQDDLAEVTQYFLCLAKSPRSSDMQGYAVRLSAFVANICIAILIAWSKEDVVKESVNVVMLQNFVIMISSAIAMGRKDILVADAHFALALTMSPLSIYFVYSTFRFFRRRPNHLYDRLGSAKFITAAMSMILLICWVIFDLLIYFSNVYKSEDCKVTLIGWTFNKAFSFILKLTLSSVPIALIPLFWIVYFIRHFKDIREEYRRHMTHKTESWERFRLAQRLGRSIKSFVIAQWDVITRSHKWLFLLTILAFYLGWAASLYIWIVNINERFHVAVTVIEPDPQYTPTDFDPLGYGQLLAAAIVIQPIWGVFKLAFLRKHEILLWIKQWPKSVWNGIVFIFTGDRNPWKEIVELQHIHESEESVTMTMGPTQMCRSSTSSLSPRRSRFPSEESLVQTLPDGGAEKAKVTLSRSPSPQFVPTNYDPYSEVLGCCHDAGLSRHRTV</sequence>
<feature type="transmembrane region" description="Helical" evidence="2">
    <location>
        <begin position="60"/>
        <end position="76"/>
    </location>
</feature>
<keyword evidence="2" id="KW-0812">Transmembrane</keyword>
<keyword evidence="2" id="KW-1133">Transmembrane helix</keyword>
<gene>
    <name evidence="3" type="ORF">E1B28_006783</name>
</gene>
<feature type="compositionally biased region" description="Polar residues" evidence="1">
    <location>
        <begin position="366"/>
        <end position="375"/>
    </location>
</feature>
<dbReference type="Proteomes" id="UP001049176">
    <property type="component" value="Chromosome 3"/>
</dbReference>
<dbReference type="GeneID" id="66075859"/>
<accession>A0A9P7UWT2</accession>
<protein>
    <submittedName>
        <fullName evidence="3">Uncharacterized protein</fullName>
    </submittedName>
</protein>
<dbReference type="AlphaFoldDB" id="A0A9P7UWT2"/>
<feature type="transmembrane region" description="Helical" evidence="2">
    <location>
        <begin position="126"/>
        <end position="148"/>
    </location>
</feature>
<evidence type="ECO:0000256" key="2">
    <source>
        <dbReference type="SAM" id="Phobius"/>
    </source>
</evidence>
<feature type="transmembrane region" description="Helical" evidence="2">
    <location>
        <begin position="168"/>
        <end position="194"/>
    </location>
</feature>
<reference evidence="3" key="1">
    <citation type="journal article" date="2021" name="Genome Biol. Evol.">
        <title>The assembled and annotated genome of the fairy-ring fungus Marasmius oreades.</title>
        <authorList>
            <person name="Hiltunen M."/>
            <person name="Ament-Velasquez S.L."/>
            <person name="Johannesson H."/>
        </authorList>
    </citation>
    <scope>NUCLEOTIDE SEQUENCE</scope>
    <source>
        <strain evidence="3">03SP1</strain>
    </source>
</reference>
<dbReference type="KEGG" id="more:E1B28_006783"/>
<feature type="transmembrane region" description="Helical" evidence="2">
    <location>
        <begin position="245"/>
        <end position="266"/>
    </location>
</feature>
<feature type="transmembrane region" description="Helical" evidence="2">
    <location>
        <begin position="29"/>
        <end position="48"/>
    </location>
</feature>
<dbReference type="EMBL" id="CM032183">
    <property type="protein sequence ID" value="KAG7096107.1"/>
    <property type="molecule type" value="Genomic_DNA"/>
</dbReference>
<keyword evidence="2" id="KW-0472">Membrane</keyword>
<organism evidence="3 4">
    <name type="scientific">Marasmius oreades</name>
    <name type="common">fairy-ring Marasmius</name>
    <dbReference type="NCBI Taxonomy" id="181124"/>
    <lineage>
        <taxon>Eukaryota</taxon>
        <taxon>Fungi</taxon>
        <taxon>Dikarya</taxon>
        <taxon>Basidiomycota</taxon>
        <taxon>Agaricomycotina</taxon>
        <taxon>Agaricomycetes</taxon>
        <taxon>Agaricomycetidae</taxon>
        <taxon>Agaricales</taxon>
        <taxon>Marasmiineae</taxon>
        <taxon>Marasmiaceae</taxon>
        <taxon>Marasmius</taxon>
    </lineage>
</organism>
<proteinExistence type="predicted"/>
<evidence type="ECO:0000313" key="4">
    <source>
        <dbReference type="Proteomes" id="UP001049176"/>
    </source>
</evidence>
<feature type="transmembrane region" description="Helical" evidence="2">
    <location>
        <begin position="296"/>
        <end position="318"/>
    </location>
</feature>
<dbReference type="OrthoDB" id="3234297at2759"/>
<name>A0A9P7UWT2_9AGAR</name>
<feature type="transmembrane region" description="Helical" evidence="2">
    <location>
        <begin position="88"/>
        <end position="106"/>
    </location>
</feature>